<accession>A0AA42J041</accession>
<keyword evidence="1" id="KW-0732">Signal</keyword>
<evidence type="ECO:0000313" key="3">
    <source>
        <dbReference type="Proteomes" id="UP001169242"/>
    </source>
</evidence>
<dbReference type="Pfam" id="PF08757">
    <property type="entry name" value="CotH"/>
    <property type="match status" value="1"/>
</dbReference>
<feature type="signal peptide" evidence="1">
    <location>
        <begin position="1"/>
        <end position="20"/>
    </location>
</feature>
<keyword evidence="2" id="KW-0418">Kinase</keyword>
<dbReference type="AlphaFoldDB" id="A0AA42J041"/>
<name>A0AA42J041_9FIRM</name>
<dbReference type="RefSeq" id="WP_271011486.1">
    <property type="nucleotide sequence ID" value="NZ_JAQIFT010000021.1"/>
</dbReference>
<dbReference type="PANTHER" id="PTHR40050">
    <property type="entry name" value="INNER SPORE COAT PROTEIN H"/>
    <property type="match status" value="1"/>
</dbReference>
<comment type="caution">
    <text evidence="2">The sequence shown here is derived from an EMBL/GenBank/DDBJ whole genome shotgun (WGS) entry which is preliminary data.</text>
</comment>
<feature type="chain" id="PRO_5041279060" evidence="1">
    <location>
        <begin position="21"/>
        <end position="474"/>
    </location>
</feature>
<keyword evidence="3" id="KW-1185">Reference proteome</keyword>
<dbReference type="InterPro" id="IPR014867">
    <property type="entry name" value="Spore_coat_CotH_CotH2/3/7"/>
</dbReference>
<dbReference type="PANTHER" id="PTHR40050:SF1">
    <property type="entry name" value="INNER SPORE COAT PROTEIN H"/>
    <property type="match status" value="1"/>
</dbReference>
<reference evidence="2" key="1">
    <citation type="journal article" date="2023" name="Int. J. Syst. Evol. Microbiol.">
        <title>&lt;i&gt;Holtiella tumoricola&lt;/i&gt; gen. nov. sp. nov., isolated from a human clinical sample.</title>
        <authorList>
            <person name="Allen-Vercoe E."/>
            <person name="Daigneault M.C."/>
            <person name="Vancuren S.J."/>
            <person name="Cochrane K."/>
            <person name="O'Neal L.L."/>
            <person name="Sankaranarayanan K."/>
            <person name="Lawson P.A."/>
        </authorList>
    </citation>
    <scope>NUCLEOTIDE SEQUENCE</scope>
    <source>
        <strain evidence="2">CC70A</strain>
    </source>
</reference>
<dbReference type="PROSITE" id="PS51257">
    <property type="entry name" value="PROKAR_LIPOPROTEIN"/>
    <property type="match status" value="1"/>
</dbReference>
<protein>
    <submittedName>
        <fullName evidence="2">CotH kinase family protein</fullName>
    </submittedName>
</protein>
<evidence type="ECO:0000256" key="1">
    <source>
        <dbReference type="SAM" id="SignalP"/>
    </source>
</evidence>
<dbReference type="GO" id="GO:0016301">
    <property type="term" value="F:kinase activity"/>
    <property type="evidence" value="ECO:0007669"/>
    <property type="project" value="UniProtKB-KW"/>
</dbReference>
<dbReference type="Proteomes" id="UP001169242">
    <property type="component" value="Unassembled WGS sequence"/>
</dbReference>
<sequence>MKKICIVTMVCMSLIYSVVGCTSNRNTEEEQNKSVYNGLFDDSFVHKMDVTISDKDWAELLETPGQKTKYEVSVTIDGNTMDSVSFATKGNLSLEQVGFSGSDRYSFKIIFDKFNKEQTYGGLDKLNLQNLHVDATYMKDYISYAMMKEVGVAAPLSSYVELSINGKIHGLYLAVEDLDESFLQRNFGMDYGALYKPEDEGRFMFEDGEGLGELGSIDMQSYKGADLSYIDDSFDSYIDIFNNNQTKTDDDAKKRMVEALKKLSEGKELDSYVDIDAVVRYFVAHNFVLNSDSYTGYAPHNYGLYEKKGKLSMLPWDYNLAFSMFNGNDATMLVNYPMDTPLATEDEKRPMWTMLMNEDGIRNKYHKEYKEFLSSYFDSGRFEEQINRIYNLIRDYVKKDPSAWYSVEQFDTAVDTLKRFCKLRAQSIQGQLDGKIPSTKQGQKEKLQSLIDSGDLDVNAMGAEEDLFVSYEMN</sequence>
<gene>
    <name evidence="2" type="ORF">PBV87_05815</name>
</gene>
<dbReference type="EMBL" id="JAQIFT010000021">
    <property type="protein sequence ID" value="MDA3731015.1"/>
    <property type="molecule type" value="Genomic_DNA"/>
</dbReference>
<proteinExistence type="predicted"/>
<evidence type="ECO:0000313" key="2">
    <source>
        <dbReference type="EMBL" id="MDA3731015.1"/>
    </source>
</evidence>
<organism evidence="2 3">
    <name type="scientific">Holtiella tumoricola</name>
    <dbReference type="NCBI Taxonomy" id="3018743"/>
    <lineage>
        <taxon>Bacteria</taxon>
        <taxon>Bacillati</taxon>
        <taxon>Bacillota</taxon>
        <taxon>Clostridia</taxon>
        <taxon>Lachnospirales</taxon>
        <taxon>Cellulosilyticaceae</taxon>
        <taxon>Holtiella</taxon>
    </lineage>
</organism>
<keyword evidence="2" id="KW-0808">Transferase</keyword>